<dbReference type="GO" id="GO:0015920">
    <property type="term" value="P:lipopolysaccharide transport"/>
    <property type="evidence" value="ECO:0007669"/>
    <property type="project" value="InterPro"/>
</dbReference>
<dbReference type="GO" id="GO:0009279">
    <property type="term" value="C:cell outer membrane"/>
    <property type="evidence" value="ECO:0007669"/>
    <property type="project" value="TreeGrafter"/>
</dbReference>
<dbReference type="AlphaFoldDB" id="A0A521AV15"/>
<dbReference type="GO" id="GO:0017089">
    <property type="term" value="F:glycolipid transfer activity"/>
    <property type="evidence" value="ECO:0007669"/>
    <property type="project" value="TreeGrafter"/>
</dbReference>
<dbReference type="PANTHER" id="PTHR36504">
    <property type="entry name" value="LIPOPOLYSACCHARIDE EXPORT SYSTEM PROTEIN LPTA"/>
    <property type="match status" value="1"/>
</dbReference>
<organism evidence="6 7">
    <name type="scientific">Thalassovita litoralis</name>
    <dbReference type="NCBI Taxonomy" id="1010611"/>
    <lineage>
        <taxon>Bacteria</taxon>
        <taxon>Pseudomonadati</taxon>
        <taxon>Pseudomonadota</taxon>
        <taxon>Alphaproteobacteria</taxon>
        <taxon>Rhodobacterales</taxon>
        <taxon>Roseobacteraceae</taxon>
        <taxon>Thalassovita</taxon>
    </lineage>
</organism>
<keyword evidence="2 4" id="KW-0732">Signal</keyword>
<dbReference type="InterPro" id="IPR005653">
    <property type="entry name" value="OstA-like_N"/>
</dbReference>
<dbReference type="Proteomes" id="UP000316030">
    <property type="component" value="Unassembled WGS sequence"/>
</dbReference>
<dbReference type="Gene3D" id="2.60.450.10">
    <property type="entry name" value="Lipopolysaccharide (LPS) transport protein A like domain"/>
    <property type="match status" value="1"/>
</dbReference>
<proteinExistence type="predicted"/>
<reference evidence="6 7" key="1">
    <citation type="submission" date="2017-05" db="EMBL/GenBank/DDBJ databases">
        <authorList>
            <person name="Varghese N."/>
            <person name="Submissions S."/>
        </authorList>
    </citation>
    <scope>NUCLEOTIDE SEQUENCE [LARGE SCALE GENOMIC DNA]</scope>
    <source>
        <strain evidence="6 7">DSM 29506</strain>
    </source>
</reference>
<accession>A0A521AV15</accession>
<sequence length="162" mass="16765">MSKLRIFLISLALGVAAHALPVSAANLAFGNSRDTSNLPVQVEADQLDVNQKDGTATFSGNVQIAQGEMLLSAPTVLVVYAEDSKKIVRLTASGGVTVVNGPDAAEAQNADYDIDAGTVLLTGNVLVTQGKNVMSGDRVVLNLDAGTAQVGGRVRTTLETQE</sequence>
<feature type="signal peptide" evidence="4">
    <location>
        <begin position="1"/>
        <end position="24"/>
    </location>
</feature>
<dbReference type="Pfam" id="PF03968">
    <property type="entry name" value="LptD_N"/>
    <property type="match status" value="1"/>
</dbReference>
<evidence type="ECO:0000256" key="3">
    <source>
        <dbReference type="ARBA" id="ARBA00022764"/>
    </source>
</evidence>
<gene>
    <name evidence="6" type="ORF">SAMN06265173_101371</name>
</gene>
<evidence type="ECO:0000256" key="1">
    <source>
        <dbReference type="ARBA" id="ARBA00022448"/>
    </source>
</evidence>
<dbReference type="InterPro" id="IPR052037">
    <property type="entry name" value="LPS_export_LptA"/>
</dbReference>
<evidence type="ECO:0000256" key="2">
    <source>
        <dbReference type="ARBA" id="ARBA00022729"/>
    </source>
</evidence>
<evidence type="ECO:0000313" key="7">
    <source>
        <dbReference type="Proteomes" id="UP000316030"/>
    </source>
</evidence>
<dbReference type="NCBIfam" id="TIGR03002">
    <property type="entry name" value="outer_YhbN_LptA"/>
    <property type="match status" value="1"/>
</dbReference>
<keyword evidence="1" id="KW-0813">Transport</keyword>
<dbReference type="InterPro" id="IPR014340">
    <property type="entry name" value="LptA"/>
</dbReference>
<dbReference type="OrthoDB" id="9811926at2"/>
<evidence type="ECO:0000259" key="5">
    <source>
        <dbReference type="Pfam" id="PF03968"/>
    </source>
</evidence>
<dbReference type="GO" id="GO:0001530">
    <property type="term" value="F:lipopolysaccharide binding"/>
    <property type="evidence" value="ECO:0007669"/>
    <property type="project" value="InterPro"/>
</dbReference>
<dbReference type="RefSeq" id="WP_142491668.1">
    <property type="nucleotide sequence ID" value="NZ_FXTO01000001.1"/>
</dbReference>
<evidence type="ECO:0000256" key="4">
    <source>
        <dbReference type="SAM" id="SignalP"/>
    </source>
</evidence>
<keyword evidence="3" id="KW-0574">Periplasm</keyword>
<feature type="domain" description="Organic solvent tolerance-like N-terminal" evidence="5">
    <location>
        <begin position="41"/>
        <end position="146"/>
    </location>
</feature>
<dbReference type="GO" id="GO:0030288">
    <property type="term" value="C:outer membrane-bounded periplasmic space"/>
    <property type="evidence" value="ECO:0007669"/>
    <property type="project" value="TreeGrafter"/>
</dbReference>
<feature type="chain" id="PRO_5022079562" evidence="4">
    <location>
        <begin position="25"/>
        <end position="162"/>
    </location>
</feature>
<dbReference type="PANTHER" id="PTHR36504:SF1">
    <property type="entry name" value="LIPOPOLYSACCHARIDE EXPORT SYSTEM PROTEIN LPTA"/>
    <property type="match status" value="1"/>
</dbReference>
<dbReference type="EMBL" id="FXTO01000001">
    <property type="protein sequence ID" value="SMO38420.1"/>
    <property type="molecule type" value="Genomic_DNA"/>
</dbReference>
<keyword evidence="7" id="KW-1185">Reference proteome</keyword>
<protein>
    <submittedName>
        <fullName evidence="6">Lipopolysaccharide export system protein LptA</fullName>
    </submittedName>
</protein>
<name>A0A521AV15_9RHOB</name>
<evidence type="ECO:0000313" key="6">
    <source>
        <dbReference type="EMBL" id="SMO38420.1"/>
    </source>
</evidence>